<reference evidence="2 3" key="1">
    <citation type="submission" date="2020-01" db="EMBL/GenBank/DDBJ databases">
        <title>Identification and distribution of gene clusters putatively required for synthesis of sphingolipid metabolism inhibitors in phylogenetically diverse species of the filamentous fungus Fusarium.</title>
        <authorList>
            <person name="Kim H.-S."/>
            <person name="Busman M."/>
            <person name="Brown D.W."/>
            <person name="Divon H."/>
            <person name="Uhlig S."/>
            <person name="Proctor R.H."/>
        </authorList>
    </citation>
    <scope>NUCLEOTIDE SEQUENCE [LARGE SCALE GENOMIC DNA]</scope>
    <source>
        <strain evidence="2 3">NRRL 20459</strain>
    </source>
</reference>
<dbReference type="AlphaFoldDB" id="A0A8H4L047"/>
<evidence type="ECO:0000313" key="2">
    <source>
        <dbReference type="EMBL" id="KAF4458784.1"/>
    </source>
</evidence>
<feature type="compositionally biased region" description="Polar residues" evidence="1">
    <location>
        <begin position="66"/>
        <end position="75"/>
    </location>
</feature>
<feature type="compositionally biased region" description="Basic residues" evidence="1">
    <location>
        <begin position="76"/>
        <end position="89"/>
    </location>
</feature>
<sequence>MARKDTTSGGHLASRIGPDVDLIYVRCRLFAWGLFMMMQPGRQWTFDLLGARALPEPQVNLPPAATSLTNLSGRSSSRHPQRTFQRKPGRAPSTAPPTSTSILLLGPRTSRLTSPATASRIIISFSSLALAVIATFDPSPYSIILADSISLRQPSVIDPQYRAQPSRPRCRALARSRRCDRHLPANDVEIYWTGIAPLPSYPGPSFNARSGCLAILPSISCASRSLPSTASHPPIS</sequence>
<accession>A0A8H4L047</accession>
<name>A0A8H4L047_9HYPO</name>
<comment type="caution">
    <text evidence="2">The sequence shown here is derived from an EMBL/GenBank/DDBJ whole genome shotgun (WGS) entry which is preliminary data.</text>
</comment>
<evidence type="ECO:0000256" key="1">
    <source>
        <dbReference type="SAM" id="MobiDB-lite"/>
    </source>
</evidence>
<protein>
    <submittedName>
        <fullName evidence="2">Uncharacterized protein</fullName>
    </submittedName>
</protein>
<dbReference type="Proteomes" id="UP000554235">
    <property type="component" value="Unassembled WGS sequence"/>
</dbReference>
<organism evidence="2 3">
    <name type="scientific">Fusarium albosuccineum</name>
    <dbReference type="NCBI Taxonomy" id="1237068"/>
    <lineage>
        <taxon>Eukaryota</taxon>
        <taxon>Fungi</taxon>
        <taxon>Dikarya</taxon>
        <taxon>Ascomycota</taxon>
        <taxon>Pezizomycotina</taxon>
        <taxon>Sordariomycetes</taxon>
        <taxon>Hypocreomycetidae</taxon>
        <taxon>Hypocreales</taxon>
        <taxon>Nectriaceae</taxon>
        <taxon>Fusarium</taxon>
        <taxon>Fusarium decemcellulare species complex</taxon>
    </lineage>
</organism>
<keyword evidence="3" id="KW-1185">Reference proteome</keyword>
<dbReference type="EMBL" id="JAADYS010002350">
    <property type="protein sequence ID" value="KAF4458784.1"/>
    <property type="molecule type" value="Genomic_DNA"/>
</dbReference>
<proteinExistence type="predicted"/>
<gene>
    <name evidence="2" type="ORF">FALBO_14475</name>
</gene>
<feature type="region of interest" description="Disordered" evidence="1">
    <location>
        <begin position="62"/>
        <end position="100"/>
    </location>
</feature>
<evidence type="ECO:0000313" key="3">
    <source>
        <dbReference type="Proteomes" id="UP000554235"/>
    </source>
</evidence>